<organism evidence="7 8">
    <name type="scientific">Enterococcus mundtii</name>
    <dbReference type="NCBI Taxonomy" id="53346"/>
    <lineage>
        <taxon>Bacteria</taxon>
        <taxon>Bacillati</taxon>
        <taxon>Bacillota</taxon>
        <taxon>Bacilli</taxon>
        <taxon>Lactobacillales</taxon>
        <taxon>Enterococcaceae</taxon>
        <taxon>Enterococcus</taxon>
    </lineage>
</organism>
<keyword evidence="1" id="KW-0805">Transcription regulation</keyword>
<dbReference type="InterPro" id="IPR050661">
    <property type="entry name" value="BglG_antiterminators"/>
</dbReference>
<dbReference type="PANTHER" id="PTHR30185">
    <property type="entry name" value="CRYPTIC BETA-GLUCOSIDE BGL OPERON ANTITERMINATOR"/>
    <property type="match status" value="1"/>
</dbReference>
<dbReference type="Gene3D" id="1.10.10.10">
    <property type="entry name" value="Winged helix-like DNA-binding domain superfamily/Winged helix DNA-binding domain"/>
    <property type="match status" value="1"/>
</dbReference>
<dbReference type="GO" id="GO:0003700">
    <property type="term" value="F:DNA-binding transcription factor activity"/>
    <property type="evidence" value="ECO:0007669"/>
    <property type="project" value="InterPro"/>
</dbReference>
<dbReference type="Pfam" id="PF05043">
    <property type="entry name" value="Mga"/>
    <property type="match status" value="1"/>
</dbReference>
<dbReference type="Proteomes" id="UP000195024">
    <property type="component" value="Unassembled WGS sequence"/>
</dbReference>
<protein>
    <submittedName>
        <fullName evidence="6">Transcriptional antiterminator</fullName>
    </submittedName>
</protein>
<dbReference type="InterPro" id="IPR036388">
    <property type="entry name" value="WH-like_DNA-bd_sf"/>
</dbReference>
<gene>
    <name evidence="7" type="ORF">A5802_001106</name>
    <name evidence="6" type="ORF">EMU01_01690</name>
</gene>
<keyword evidence="9" id="KW-1185">Reference proteome</keyword>
<dbReference type="PANTHER" id="PTHR30185:SF18">
    <property type="entry name" value="TRANSCRIPTIONAL REGULATOR MTLR"/>
    <property type="match status" value="1"/>
</dbReference>
<dbReference type="InterPro" id="IPR013199">
    <property type="entry name" value="HTH_Mga_DNA-bd_dom"/>
</dbReference>
<dbReference type="Pfam" id="PF08280">
    <property type="entry name" value="HTH_Mga"/>
    <property type="match status" value="1"/>
</dbReference>
<dbReference type="InterPro" id="IPR018356">
    <property type="entry name" value="Tscrpt_reg_HTH_DeoR_CS"/>
</dbReference>
<proteinExistence type="predicted"/>
<evidence type="ECO:0000256" key="3">
    <source>
        <dbReference type="ARBA" id="ARBA00023163"/>
    </source>
</evidence>
<evidence type="ECO:0000256" key="2">
    <source>
        <dbReference type="ARBA" id="ARBA00023125"/>
    </source>
</evidence>
<comment type="caution">
    <text evidence="7">The sequence shown here is derived from an EMBL/GenBank/DDBJ whole genome shotgun (WGS) entry which is preliminary data.</text>
</comment>
<accession>A0A1L8URL3</accession>
<feature type="domain" description="Mga helix-turn-helix" evidence="4">
    <location>
        <begin position="78"/>
        <end position="149"/>
    </location>
</feature>
<dbReference type="InterPro" id="IPR007737">
    <property type="entry name" value="Mga_HTH"/>
</dbReference>
<evidence type="ECO:0000313" key="9">
    <source>
        <dbReference type="Proteomes" id="UP000321175"/>
    </source>
</evidence>
<dbReference type="GO" id="GO:0003677">
    <property type="term" value="F:DNA binding"/>
    <property type="evidence" value="ECO:0007669"/>
    <property type="project" value="UniProtKB-KW"/>
</dbReference>
<dbReference type="EMBL" id="NGMS01000001">
    <property type="protein sequence ID" value="OTP27371.1"/>
    <property type="molecule type" value="Genomic_DNA"/>
</dbReference>
<sequence>MLKILSKKLKRQLKLLEYLFEGNTYRFNDLENLLGCSAKTLRNDLLDLNSYASDITIQMTREEGVKATILPHVTEDYIYQVIKQESIEYRYLEAILLHKFKNYLELADYLFISESTLRRIVDKINPMLQSFDLKVQALIKLVGNDQIITEMTVQFLMEKYHYFEDAFPATFRLIVTQLAQEFVEENNLQQTLISLEPQEKKIFHFWIASRILLLQNDSALVSNSKKTKKFKYEILTTKQLHLPKKNELINEHLARFIFDQPFIFQLFDIDTLNQKNPIILALDSFIKEVEEKYGIVCEDKTKIFHKITILLQQNTVPFSINYQKHSLFLKNTHSEMNKIQLRLWNKLKHYVHTHNILLNDFEEFATTVFTEILLYWPDLIKKFEDNKHVRALVITNSTLKYDDYLLSKLEHQLGNQYEFVVKNNKVLSQDLINYENFDCIISNITIDKTYNIPIFGISVFPKTREIHNLINFYQELLA</sequence>
<evidence type="ECO:0000259" key="5">
    <source>
        <dbReference type="Pfam" id="PF08280"/>
    </source>
</evidence>
<dbReference type="Gene3D" id="3.40.50.2300">
    <property type="match status" value="1"/>
</dbReference>
<dbReference type="EMBL" id="BJWA01000001">
    <property type="protein sequence ID" value="GEL79025.1"/>
    <property type="molecule type" value="Genomic_DNA"/>
</dbReference>
<evidence type="ECO:0000259" key="4">
    <source>
        <dbReference type="Pfam" id="PF05043"/>
    </source>
</evidence>
<dbReference type="GeneID" id="60999388"/>
<reference evidence="7 8" key="1">
    <citation type="submission" date="2017-05" db="EMBL/GenBank/DDBJ databases">
        <title>The Genome Sequence of Enterococcus mundtii 6B1_DIV0119.</title>
        <authorList>
            <consortium name="The Broad Institute Genomics Platform"/>
            <consortium name="The Broad Institute Genomic Center for Infectious Diseases"/>
            <person name="Earl A."/>
            <person name="Manson A."/>
            <person name="Schwartman J."/>
            <person name="Gilmore M."/>
            <person name="Abouelleil A."/>
            <person name="Cao P."/>
            <person name="Chapman S."/>
            <person name="Cusick C."/>
            <person name="Shea T."/>
            <person name="Young S."/>
            <person name="Neafsey D."/>
            <person name="Nusbaum C."/>
            <person name="Birren B."/>
        </authorList>
    </citation>
    <scope>NUCLEOTIDE SEQUENCE [LARGE SCALE GENOMIC DNA]</scope>
    <source>
        <strain evidence="7 8">6B1_DIV0119</strain>
    </source>
</reference>
<name>A0A1L8URL3_ENTMU</name>
<evidence type="ECO:0000256" key="1">
    <source>
        <dbReference type="ARBA" id="ARBA00023015"/>
    </source>
</evidence>
<keyword evidence="3" id="KW-0804">Transcription</keyword>
<dbReference type="PROSITE" id="PS00894">
    <property type="entry name" value="HTH_DEOR_1"/>
    <property type="match status" value="1"/>
</dbReference>
<evidence type="ECO:0000313" key="8">
    <source>
        <dbReference type="Proteomes" id="UP000195024"/>
    </source>
</evidence>
<evidence type="ECO:0000313" key="7">
    <source>
        <dbReference type="EMBL" id="OTP27371.1"/>
    </source>
</evidence>
<keyword evidence="2" id="KW-0238">DNA-binding</keyword>
<reference evidence="6 9" key="2">
    <citation type="submission" date="2019-07" db="EMBL/GenBank/DDBJ databases">
        <title>Whole genome shotgun sequence of Enterococcus mundtii NBRC 100490.</title>
        <authorList>
            <person name="Hosoyama A."/>
            <person name="Uohara A."/>
            <person name="Ohji S."/>
            <person name="Ichikawa N."/>
        </authorList>
    </citation>
    <scope>NUCLEOTIDE SEQUENCE [LARGE SCALE GENOMIC DNA]</scope>
    <source>
        <strain evidence="6 9">NBRC 100490</strain>
    </source>
</reference>
<dbReference type="RefSeq" id="WP_071867432.1">
    <property type="nucleotide sequence ID" value="NZ_BJWA01000001.1"/>
</dbReference>
<feature type="domain" description="M protein trans-acting positive regulator (MGA) HTH" evidence="5">
    <location>
        <begin position="6"/>
        <end position="61"/>
    </location>
</feature>
<dbReference type="AlphaFoldDB" id="A0A1L8URL3"/>
<dbReference type="Proteomes" id="UP000321175">
    <property type="component" value="Unassembled WGS sequence"/>
</dbReference>
<evidence type="ECO:0000313" key="6">
    <source>
        <dbReference type="EMBL" id="GEL79025.1"/>
    </source>
</evidence>